<gene>
    <name evidence="1" type="ORF">SAMN04488004_13512</name>
</gene>
<evidence type="ECO:0000313" key="2">
    <source>
        <dbReference type="Proteomes" id="UP000199550"/>
    </source>
</evidence>
<name>A0A1I4JBE5_9RHOB</name>
<protein>
    <submittedName>
        <fullName evidence="1">Uncharacterized protein</fullName>
    </submittedName>
</protein>
<keyword evidence="2" id="KW-1185">Reference proteome</keyword>
<reference evidence="1 2" key="1">
    <citation type="submission" date="2016-10" db="EMBL/GenBank/DDBJ databases">
        <authorList>
            <person name="de Groot N.N."/>
        </authorList>
    </citation>
    <scope>NUCLEOTIDE SEQUENCE [LARGE SCALE GENOMIC DNA]</scope>
    <source>
        <strain evidence="1 2">DSM 16199</strain>
    </source>
</reference>
<organism evidence="1 2">
    <name type="scientific">Loktanella salsilacus</name>
    <dbReference type="NCBI Taxonomy" id="195913"/>
    <lineage>
        <taxon>Bacteria</taxon>
        <taxon>Pseudomonadati</taxon>
        <taxon>Pseudomonadota</taxon>
        <taxon>Alphaproteobacteria</taxon>
        <taxon>Rhodobacterales</taxon>
        <taxon>Roseobacteraceae</taxon>
        <taxon>Loktanella</taxon>
    </lineage>
</organism>
<proteinExistence type="predicted"/>
<dbReference type="EMBL" id="FOTF01000035">
    <property type="protein sequence ID" value="SFL63860.1"/>
    <property type="molecule type" value="Genomic_DNA"/>
</dbReference>
<dbReference type="AlphaFoldDB" id="A0A1I4JBE5"/>
<dbReference type="Proteomes" id="UP000199550">
    <property type="component" value="Unassembled WGS sequence"/>
</dbReference>
<evidence type="ECO:0000313" key="1">
    <source>
        <dbReference type="EMBL" id="SFL63860.1"/>
    </source>
</evidence>
<sequence length="121" mass="13482">MFAGVPLTFPFYLDPCAVDKQVQWALRARYGMITASVLWRRQMVLKSGTTQSSPVSRSRLSTKPVIWRSAIPKSTFLVRHAWMAASLNVRDLPLLPEGSASQFISGSNQIVSDPRRFSAAL</sequence>
<accession>A0A1I4JBE5</accession>